<dbReference type="Gene3D" id="3.40.50.450">
    <property type="match status" value="1"/>
</dbReference>
<reference evidence="4 5" key="1">
    <citation type="submission" date="2016-10" db="EMBL/GenBank/DDBJ databases">
        <authorList>
            <person name="de Groot N.N."/>
        </authorList>
    </citation>
    <scope>NUCLEOTIDE SEQUENCE [LARGE SCALE GENOMIC DNA]</scope>
    <source>
        <strain evidence="4 5">DSM 23581</strain>
    </source>
</reference>
<dbReference type="EMBL" id="FNQF01000001">
    <property type="protein sequence ID" value="SDZ80321.1"/>
    <property type="molecule type" value="Genomic_DNA"/>
</dbReference>
<evidence type="ECO:0000259" key="2">
    <source>
        <dbReference type="Pfam" id="PF02481"/>
    </source>
</evidence>
<dbReference type="InterPro" id="IPR041614">
    <property type="entry name" value="DprA_WH"/>
</dbReference>
<name>A0A1H3W077_9FLAO</name>
<evidence type="ECO:0000313" key="5">
    <source>
        <dbReference type="Proteomes" id="UP000198820"/>
    </source>
</evidence>
<evidence type="ECO:0000259" key="3">
    <source>
        <dbReference type="Pfam" id="PF17782"/>
    </source>
</evidence>
<comment type="similarity">
    <text evidence="1">Belongs to the DprA/Smf family.</text>
</comment>
<gene>
    <name evidence="4" type="ORF">SAMN05421540_101360</name>
</gene>
<dbReference type="PANTHER" id="PTHR43022:SF1">
    <property type="entry name" value="PROTEIN SMF"/>
    <property type="match status" value="1"/>
</dbReference>
<proteinExistence type="inferred from homology"/>
<dbReference type="RefSeq" id="WP_093238596.1">
    <property type="nucleotide sequence ID" value="NZ_FNQF01000001.1"/>
</dbReference>
<dbReference type="SUPFAM" id="SSF102405">
    <property type="entry name" value="MCP/YpsA-like"/>
    <property type="match status" value="1"/>
</dbReference>
<dbReference type="GO" id="GO:0009294">
    <property type="term" value="P:DNA-mediated transformation"/>
    <property type="evidence" value="ECO:0007669"/>
    <property type="project" value="InterPro"/>
</dbReference>
<dbReference type="AlphaFoldDB" id="A0A1H3W077"/>
<keyword evidence="5" id="KW-1185">Reference proteome</keyword>
<dbReference type="SUPFAM" id="SSF47781">
    <property type="entry name" value="RuvA domain 2-like"/>
    <property type="match status" value="1"/>
</dbReference>
<accession>A0A1H3W077</accession>
<dbReference type="STRING" id="908615.SAMN05421540_101360"/>
<dbReference type="Pfam" id="PF17782">
    <property type="entry name" value="WHD_DprA"/>
    <property type="match status" value="1"/>
</dbReference>
<sequence>MTLDELQHAIALKLIPSVGDTTAKKLIQHFGSAKAIFNESKKDLKNLTGIGEVKLKAFKDPAYLIKAEEEIKFIEEHKIDYTYYKDKNYPHYLKQCIDSPIVLFSRGNIDLQNKKIISIVGTRKITTSGIEFCEKLIENIAPLNPVIVSGFAYGADITAHKAAIKNNLQNIACLAHGLDQIYPKVHKKYMKDVENNGGFMTDFCSYQEFNRNNFLSRNRIIAGISQATIVIESAEKGGSLVTAHIANSYNREVFAVPGRPTDQYSKGCNSLIKRQMAHLLTDPADIIYHLNWDIAEEKKNKQTQLFVELTDDEETCLKILEKKRKAELDEIAINCQYSTSKTASILLNLELKGLIRPLPGKQFEYI</sequence>
<dbReference type="Gene3D" id="1.10.10.10">
    <property type="entry name" value="Winged helix-like DNA-binding domain superfamily/Winged helix DNA-binding domain"/>
    <property type="match status" value="1"/>
</dbReference>
<dbReference type="Pfam" id="PF02481">
    <property type="entry name" value="DNA_processg_A"/>
    <property type="match status" value="1"/>
</dbReference>
<dbReference type="NCBIfam" id="TIGR00732">
    <property type="entry name" value="dprA"/>
    <property type="match status" value="1"/>
</dbReference>
<feature type="domain" description="Smf/DprA SLOG" evidence="2">
    <location>
        <begin position="82"/>
        <end position="290"/>
    </location>
</feature>
<feature type="domain" description="DprA winged helix" evidence="3">
    <location>
        <begin position="308"/>
        <end position="361"/>
    </location>
</feature>
<dbReference type="InterPro" id="IPR003488">
    <property type="entry name" value="DprA"/>
</dbReference>
<dbReference type="InterPro" id="IPR057666">
    <property type="entry name" value="DrpA_SLOG"/>
</dbReference>
<dbReference type="Proteomes" id="UP000198820">
    <property type="component" value="Unassembled WGS sequence"/>
</dbReference>
<evidence type="ECO:0000256" key="1">
    <source>
        <dbReference type="ARBA" id="ARBA00006525"/>
    </source>
</evidence>
<protein>
    <submittedName>
        <fullName evidence="4">DNA processing protein</fullName>
    </submittedName>
</protein>
<dbReference type="PANTHER" id="PTHR43022">
    <property type="entry name" value="PROTEIN SMF"/>
    <property type="match status" value="1"/>
</dbReference>
<organism evidence="4 5">
    <name type="scientific">Psychroflexus halocasei</name>
    <dbReference type="NCBI Taxonomy" id="908615"/>
    <lineage>
        <taxon>Bacteria</taxon>
        <taxon>Pseudomonadati</taxon>
        <taxon>Bacteroidota</taxon>
        <taxon>Flavobacteriia</taxon>
        <taxon>Flavobacteriales</taxon>
        <taxon>Flavobacteriaceae</taxon>
        <taxon>Psychroflexus</taxon>
    </lineage>
</organism>
<dbReference type="InterPro" id="IPR036388">
    <property type="entry name" value="WH-like_DNA-bd_sf"/>
</dbReference>
<dbReference type="InterPro" id="IPR010994">
    <property type="entry name" value="RuvA_2-like"/>
</dbReference>
<evidence type="ECO:0000313" key="4">
    <source>
        <dbReference type="EMBL" id="SDZ80321.1"/>
    </source>
</evidence>